<reference evidence="1" key="1">
    <citation type="journal article" date="2012" name="PLoS ONE">
        <title>Gene sets for utilization of primary and secondary nutrition supplies in the distal gut of endangered iberian lynx.</title>
        <authorList>
            <person name="Alcaide M."/>
            <person name="Messina E."/>
            <person name="Richter M."/>
            <person name="Bargiela R."/>
            <person name="Peplies J."/>
            <person name="Huws S.A."/>
            <person name="Newbold C.J."/>
            <person name="Golyshin P.N."/>
            <person name="Simon M.A."/>
            <person name="Lopez G."/>
            <person name="Yakimov M.M."/>
            <person name="Ferrer M."/>
        </authorList>
    </citation>
    <scope>NUCLEOTIDE SEQUENCE</scope>
</reference>
<organism evidence="1">
    <name type="scientific">gut metagenome</name>
    <dbReference type="NCBI Taxonomy" id="749906"/>
    <lineage>
        <taxon>unclassified sequences</taxon>
        <taxon>metagenomes</taxon>
        <taxon>organismal metagenomes</taxon>
    </lineage>
</organism>
<accession>J9GFM6</accession>
<protein>
    <submittedName>
        <fullName evidence="1">Uncharacterized protein</fullName>
    </submittedName>
</protein>
<comment type="caution">
    <text evidence="1">The sequence shown here is derived from an EMBL/GenBank/DDBJ whole genome shotgun (WGS) entry which is preliminary data.</text>
</comment>
<evidence type="ECO:0000313" key="1">
    <source>
        <dbReference type="EMBL" id="EJX05739.1"/>
    </source>
</evidence>
<gene>
    <name evidence="1" type="ORF">EVA_06134</name>
</gene>
<dbReference type="AlphaFoldDB" id="J9GFM6"/>
<sequence length="35" mass="4195">MHLIFSIMMRYFLRFTTNVDKLIRVGVLIPSPQRT</sequence>
<proteinExistence type="predicted"/>
<name>J9GFM6_9ZZZZ</name>
<dbReference type="EMBL" id="AMCI01001372">
    <property type="protein sequence ID" value="EJX05739.1"/>
    <property type="molecule type" value="Genomic_DNA"/>
</dbReference>